<dbReference type="EMBL" id="ML977198">
    <property type="protein sequence ID" value="KAF1981521.1"/>
    <property type="molecule type" value="Genomic_DNA"/>
</dbReference>
<dbReference type="OrthoDB" id="630188at2759"/>
<reference evidence="1" key="1">
    <citation type="journal article" date="2020" name="Stud. Mycol.">
        <title>101 Dothideomycetes genomes: a test case for predicting lifestyles and emergence of pathogens.</title>
        <authorList>
            <person name="Haridas S."/>
            <person name="Albert R."/>
            <person name="Binder M."/>
            <person name="Bloem J."/>
            <person name="Labutti K."/>
            <person name="Salamov A."/>
            <person name="Andreopoulos B."/>
            <person name="Baker S."/>
            <person name="Barry K."/>
            <person name="Bills G."/>
            <person name="Bluhm B."/>
            <person name="Cannon C."/>
            <person name="Castanera R."/>
            <person name="Culley D."/>
            <person name="Daum C."/>
            <person name="Ezra D."/>
            <person name="Gonzalez J."/>
            <person name="Henrissat B."/>
            <person name="Kuo A."/>
            <person name="Liang C."/>
            <person name="Lipzen A."/>
            <person name="Lutzoni F."/>
            <person name="Magnuson J."/>
            <person name="Mondo S."/>
            <person name="Nolan M."/>
            <person name="Ohm R."/>
            <person name="Pangilinan J."/>
            <person name="Park H.-J."/>
            <person name="Ramirez L."/>
            <person name="Alfaro M."/>
            <person name="Sun H."/>
            <person name="Tritt A."/>
            <person name="Yoshinaga Y."/>
            <person name="Zwiers L.-H."/>
            <person name="Turgeon B."/>
            <person name="Goodwin S."/>
            <person name="Spatafora J."/>
            <person name="Crous P."/>
            <person name="Grigoriev I."/>
        </authorList>
    </citation>
    <scope>NUCLEOTIDE SEQUENCE</scope>
    <source>
        <strain evidence="1">CBS 113979</strain>
    </source>
</reference>
<dbReference type="PANTHER" id="PTHR12905:SF16">
    <property type="entry name" value="SER_THR PROTEIN PHOSPHATASE FAMILY PROTEIN (AFU_ORTHOLOGUE AFUA_1G06000)"/>
    <property type="match status" value="1"/>
</dbReference>
<sequence length="58" mass="6575">PGHRRTRFVCISDTHNQQVALPKGDVLIHAGDLTNQGSYSELQKAVSWLQKQEFEVKI</sequence>
<dbReference type="Gene3D" id="3.60.21.10">
    <property type="match status" value="1"/>
</dbReference>
<accession>A0A6G1GKS7</accession>
<dbReference type="InterPro" id="IPR051693">
    <property type="entry name" value="UPF0046_metallophosphoest"/>
</dbReference>
<dbReference type="AlphaFoldDB" id="A0A6G1GKS7"/>
<protein>
    <recommendedName>
        <fullName evidence="3">Calcineurin-like phosphoesterase domain-containing protein</fullName>
    </recommendedName>
</protein>
<organism evidence="1 2">
    <name type="scientific">Aulographum hederae CBS 113979</name>
    <dbReference type="NCBI Taxonomy" id="1176131"/>
    <lineage>
        <taxon>Eukaryota</taxon>
        <taxon>Fungi</taxon>
        <taxon>Dikarya</taxon>
        <taxon>Ascomycota</taxon>
        <taxon>Pezizomycotina</taxon>
        <taxon>Dothideomycetes</taxon>
        <taxon>Pleosporomycetidae</taxon>
        <taxon>Aulographales</taxon>
        <taxon>Aulographaceae</taxon>
    </lineage>
</organism>
<gene>
    <name evidence="1" type="ORF">K402DRAFT_295003</name>
</gene>
<name>A0A6G1GKS7_9PEZI</name>
<dbReference type="InterPro" id="IPR029052">
    <property type="entry name" value="Metallo-depent_PP-like"/>
</dbReference>
<feature type="non-terminal residue" evidence="1">
    <location>
        <position position="1"/>
    </location>
</feature>
<evidence type="ECO:0000313" key="1">
    <source>
        <dbReference type="EMBL" id="KAF1981521.1"/>
    </source>
</evidence>
<evidence type="ECO:0000313" key="2">
    <source>
        <dbReference type="Proteomes" id="UP000800041"/>
    </source>
</evidence>
<proteinExistence type="predicted"/>
<dbReference type="Proteomes" id="UP000800041">
    <property type="component" value="Unassembled WGS sequence"/>
</dbReference>
<dbReference type="PANTHER" id="PTHR12905">
    <property type="entry name" value="METALLOPHOSPHOESTERASE"/>
    <property type="match status" value="1"/>
</dbReference>
<keyword evidence="2" id="KW-1185">Reference proteome</keyword>
<evidence type="ECO:0008006" key="3">
    <source>
        <dbReference type="Google" id="ProtNLM"/>
    </source>
</evidence>
<feature type="non-terminal residue" evidence="1">
    <location>
        <position position="58"/>
    </location>
</feature>
<dbReference type="SUPFAM" id="SSF56300">
    <property type="entry name" value="Metallo-dependent phosphatases"/>
    <property type="match status" value="1"/>
</dbReference>